<dbReference type="HOGENOM" id="CLU_2851841_0_0_1"/>
<accession>K1QTX4</accession>
<protein>
    <submittedName>
        <fullName evidence="1">Uncharacterized protein</fullName>
    </submittedName>
</protein>
<organism evidence="1">
    <name type="scientific">Magallana gigas</name>
    <name type="common">Pacific oyster</name>
    <name type="synonym">Crassostrea gigas</name>
    <dbReference type="NCBI Taxonomy" id="29159"/>
    <lineage>
        <taxon>Eukaryota</taxon>
        <taxon>Metazoa</taxon>
        <taxon>Spiralia</taxon>
        <taxon>Lophotrochozoa</taxon>
        <taxon>Mollusca</taxon>
        <taxon>Bivalvia</taxon>
        <taxon>Autobranchia</taxon>
        <taxon>Pteriomorphia</taxon>
        <taxon>Ostreida</taxon>
        <taxon>Ostreoidea</taxon>
        <taxon>Ostreidae</taxon>
        <taxon>Magallana</taxon>
    </lineage>
</organism>
<evidence type="ECO:0000313" key="1">
    <source>
        <dbReference type="EMBL" id="EKC25006.1"/>
    </source>
</evidence>
<gene>
    <name evidence="1" type="ORF">CGI_10011448</name>
</gene>
<sequence>MSVDRMGTCLTTVGMRRMLLSTNIHPGSASSLKEAVNKVEEKILETMQQTIKVQIRTAGVVALLN</sequence>
<dbReference type="EMBL" id="JH815799">
    <property type="protein sequence ID" value="EKC25006.1"/>
    <property type="molecule type" value="Genomic_DNA"/>
</dbReference>
<dbReference type="AlphaFoldDB" id="K1QTX4"/>
<reference evidence="1" key="1">
    <citation type="journal article" date="2012" name="Nature">
        <title>The oyster genome reveals stress adaptation and complexity of shell formation.</title>
        <authorList>
            <person name="Zhang G."/>
            <person name="Fang X."/>
            <person name="Guo X."/>
            <person name="Li L."/>
            <person name="Luo R."/>
            <person name="Xu F."/>
            <person name="Yang P."/>
            <person name="Zhang L."/>
            <person name="Wang X."/>
            <person name="Qi H."/>
            <person name="Xiong Z."/>
            <person name="Que H."/>
            <person name="Xie Y."/>
            <person name="Holland P.W."/>
            <person name="Paps J."/>
            <person name="Zhu Y."/>
            <person name="Wu F."/>
            <person name="Chen Y."/>
            <person name="Wang J."/>
            <person name="Peng C."/>
            <person name="Meng J."/>
            <person name="Yang L."/>
            <person name="Liu J."/>
            <person name="Wen B."/>
            <person name="Zhang N."/>
            <person name="Huang Z."/>
            <person name="Zhu Q."/>
            <person name="Feng Y."/>
            <person name="Mount A."/>
            <person name="Hedgecock D."/>
            <person name="Xu Z."/>
            <person name="Liu Y."/>
            <person name="Domazet-Loso T."/>
            <person name="Du Y."/>
            <person name="Sun X."/>
            <person name="Zhang S."/>
            <person name="Liu B."/>
            <person name="Cheng P."/>
            <person name="Jiang X."/>
            <person name="Li J."/>
            <person name="Fan D."/>
            <person name="Wang W."/>
            <person name="Fu W."/>
            <person name="Wang T."/>
            <person name="Wang B."/>
            <person name="Zhang J."/>
            <person name="Peng Z."/>
            <person name="Li Y."/>
            <person name="Li N."/>
            <person name="Wang J."/>
            <person name="Chen M."/>
            <person name="He Y."/>
            <person name="Tan F."/>
            <person name="Song X."/>
            <person name="Zheng Q."/>
            <person name="Huang R."/>
            <person name="Yang H."/>
            <person name="Du X."/>
            <person name="Chen L."/>
            <person name="Yang M."/>
            <person name="Gaffney P.M."/>
            <person name="Wang S."/>
            <person name="Luo L."/>
            <person name="She Z."/>
            <person name="Ming Y."/>
            <person name="Huang W."/>
            <person name="Zhang S."/>
            <person name="Huang B."/>
            <person name="Zhang Y."/>
            <person name="Qu T."/>
            <person name="Ni P."/>
            <person name="Miao G."/>
            <person name="Wang J."/>
            <person name="Wang Q."/>
            <person name="Steinberg C.E."/>
            <person name="Wang H."/>
            <person name="Li N."/>
            <person name="Qian L."/>
            <person name="Zhang G."/>
            <person name="Li Y."/>
            <person name="Yang H."/>
            <person name="Liu X."/>
            <person name="Wang J."/>
            <person name="Yin Y."/>
            <person name="Wang J."/>
        </authorList>
    </citation>
    <scope>NUCLEOTIDE SEQUENCE [LARGE SCALE GENOMIC DNA]</scope>
    <source>
        <strain evidence="1">05x7-T-G4-1.051#20</strain>
    </source>
</reference>
<proteinExistence type="predicted"/>
<name>K1QTX4_MAGGI</name>
<dbReference type="InParanoid" id="K1QTX4"/>